<gene>
    <name evidence="1" type="ORF">K1Y77_04290</name>
</gene>
<evidence type="ECO:0000313" key="1">
    <source>
        <dbReference type="EMBL" id="UYV19903.1"/>
    </source>
</evidence>
<name>A0ABY6JRM5_9GAMM</name>
<dbReference type="Proteomes" id="UP001163082">
    <property type="component" value="Chromosome"/>
</dbReference>
<proteinExistence type="predicted"/>
<reference evidence="1 2" key="1">
    <citation type="journal article" date="2022" name="Antonie Van Leeuwenhoek">
        <title>Whole genome sequencing of the halophilic Halomonas qaidamensis XH36, a novel species strain with high ectoine production.</title>
        <authorList>
            <person name="Zhang T."/>
            <person name="Cui T."/>
            <person name="Cao Y."/>
            <person name="Li Y."/>
            <person name="Li F."/>
            <person name="Zhu D."/>
            <person name="Xing J."/>
        </authorList>
    </citation>
    <scope>NUCLEOTIDE SEQUENCE [LARGE SCALE GENOMIC DNA]</scope>
    <source>
        <strain evidence="1 2">XH36</strain>
    </source>
</reference>
<protein>
    <submittedName>
        <fullName evidence="1">Uncharacterized protein</fullName>
    </submittedName>
</protein>
<keyword evidence="2" id="KW-1185">Reference proteome</keyword>
<sequence length="62" mass="7063">MDGTFEMALTPLQKETLANELIDVMERFQSHVETHSESYEAFIMQPSPDHIVIKIQPSKDTG</sequence>
<evidence type="ECO:0000313" key="2">
    <source>
        <dbReference type="Proteomes" id="UP001163082"/>
    </source>
</evidence>
<dbReference type="EMBL" id="CP080627">
    <property type="protein sequence ID" value="UYV19903.1"/>
    <property type="molecule type" value="Genomic_DNA"/>
</dbReference>
<accession>A0ABY6JRM5</accession>
<organism evidence="1 2">
    <name type="scientific">Halomonas qaidamensis</name>
    <dbReference type="NCBI Taxonomy" id="2866211"/>
    <lineage>
        <taxon>Bacteria</taxon>
        <taxon>Pseudomonadati</taxon>
        <taxon>Pseudomonadota</taxon>
        <taxon>Gammaproteobacteria</taxon>
        <taxon>Oceanospirillales</taxon>
        <taxon>Halomonadaceae</taxon>
        <taxon>Halomonas</taxon>
    </lineage>
</organism>
<dbReference type="RefSeq" id="WP_264430524.1">
    <property type="nucleotide sequence ID" value="NZ_CP080627.1"/>
</dbReference>